<dbReference type="Proteomes" id="UP000294562">
    <property type="component" value="Unassembled WGS sequence"/>
</dbReference>
<protein>
    <submittedName>
        <fullName evidence="3">Response regulator</fullName>
    </submittedName>
</protein>
<accession>A0A4R6AZ32</accession>
<organism evidence="3 4">
    <name type="scientific">Meridianimarinicoccus aquatilis</name>
    <dbReference type="NCBI Taxonomy" id="2552766"/>
    <lineage>
        <taxon>Bacteria</taxon>
        <taxon>Pseudomonadati</taxon>
        <taxon>Pseudomonadota</taxon>
        <taxon>Alphaproteobacteria</taxon>
        <taxon>Rhodobacterales</taxon>
        <taxon>Paracoccaceae</taxon>
        <taxon>Meridianimarinicoccus</taxon>
    </lineage>
</organism>
<dbReference type="InterPro" id="IPR001789">
    <property type="entry name" value="Sig_transdc_resp-reg_receiver"/>
</dbReference>
<keyword evidence="4" id="KW-1185">Reference proteome</keyword>
<dbReference type="Gene3D" id="3.40.50.2300">
    <property type="match status" value="1"/>
</dbReference>
<evidence type="ECO:0000259" key="2">
    <source>
        <dbReference type="PROSITE" id="PS50110"/>
    </source>
</evidence>
<reference evidence="3 4" key="1">
    <citation type="submission" date="2019-03" db="EMBL/GenBank/DDBJ databases">
        <title>Rhodobacteraceae bacterium SM1902, a new member of the family Rhodobacteraceae isolated from Yantai.</title>
        <authorList>
            <person name="Sun Y."/>
        </authorList>
    </citation>
    <scope>NUCLEOTIDE SEQUENCE [LARGE SCALE GENOMIC DNA]</scope>
    <source>
        <strain evidence="3 4">SM1902</strain>
    </source>
</reference>
<dbReference type="OrthoDB" id="7874292at2"/>
<dbReference type="SUPFAM" id="SSF52172">
    <property type="entry name" value="CheY-like"/>
    <property type="match status" value="1"/>
</dbReference>
<dbReference type="GO" id="GO:0000160">
    <property type="term" value="P:phosphorelay signal transduction system"/>
    <property type="evidence" value="ECO:0007669"/>
    <property type="project" value="InterPro"/>
</dbReference>
<evidence type="ECO:0000313" key="4">
    <source>
        <dbReference type="Proteomes" id="UP000294562"/>
    </source>
</evidence>
<dbReference type="AlphaFoldDB" id="A0A4R6AZ32"/>
<name>A0A4R6AZ32_9RHOB</name>
<dbReference type="EMBL" id="SMZO01000014">
    <property type="protein sequence ID" value="TDL89085.1"/>
    <property type="molecule type" value="Genomic_DNA"/>
</dbReference>
<comment type="caution">
    <text evidence="3">The sequence shown here is derived from an EMBL/GenBank/DDBJ whole genome shotgun (WGS) entry which is preliminary data.</text>
</comment>
<comment type="caution">
    <text evidence="1">Lacks conserved residue(s) required for the propagation of feature annotation.</text>
</comment>
<evidence type="ECO:0000313" key="3">
    <source>
        <dbReference type="EMBL" id="TDL89085.1"/>
    </source>
</evidence>
<dbReference type="RefSeq" id="WP_133342446.1">
    <property type="nucleotide sequence ID" value="NZ_SMZO01000014.1"/>
</dbReference>
<dbReference type="InterPro" id="IPR011006">
    <property type="entry name" value="CheY-like_superfamily"/>
</dbReference>
<feature type="domain" description="Response regulatory" evidence="2">
    <location>
        <begin position="2"/>
        <end position="117"/>
    </location>
</feature>
<dbReference type="PROSITE" id="PS50110">
    <property type="entry name" value="RESPONSE_REGULATORY"/>
    <property type="match status" value="1"/>
</dbReference>
<evidence type="ECO:0000256" key="1">
    <source>
        <dbReference type="PROSITE-ProRule" id="PRU00169"/>
    </source>
</evidence>
<proteinExistence type="predicted"/>
<sequence length="120" mass="12938">MTLLIVESNPHLAAVWQRHVERYGRSVIVAHDQKTAVGALRDGGISIVISNVELENGSAFAVADYASYRCPDVRILFVTSASFFSDGSIFNHVANACACVPASSRPDDIAAMVEHYAART</sequence>
<gene>
    <name evidence="3" type="ORF">E2L05_08260</name>
</gene>